<protein>
    <recommendedName>
        <fullName evidence="3">Helix-turn-helix domain-containing protein</fullName>
    </recommendedName>
</protein>
<evidence type="ECO:0000313" key="1">
    <source>
        <dbReference type="EMBL" id="GGH01376.1"/>
    </source>
</evidence>
<dbReference type="AlphaFoldDB" id="A0A917MF55"/>
<organism evidence="1 2">
    <name type="scientific">Parapedobacter pyrenivorans</name>
    <dbReference type="NCBI Taxonomy" id="1305674"/>
    <lineage>
        <taxon>Bacteria</taxon>
        <taxon>Pseudomonadati</taxon>
        <taxon>Bacteroidota</taxon>
        <taxon>Sphingobacteriia</taxon>
        <taxon>Sphingobacteriales</taxon>
        <taxon>Sphingobacteriaceae</taxon>
        <taxon>Parapedobacter</taxon>
    </lineage>
</organism>
<evidence type="ECO:0008006" key="3">
    <source>
        <dbReference type="Google" id="ProtNLM"/>
    </source>
</evidence>
<proteinExistence type="predicted"/>
<sequence>MHQLMETLVALQKENHQCCRAVTLPEVAMPVSQPAEPTERQPEILSNRNEAAAFLLVDPRTVTRYRINGKLRFVLNEDNRIRYREEDLSDCYFWKWGKRP</sequence>
<dbReference type="EMBL" id="BMER01000006">
    <property type="protein sequence ID" value="GGH01376.1"/>
    <property type="molecule type" value="Genomic_DNA"/>
</dbReference>
<reference evidence="1" key="2">
    <citation type="submission" date="2020-09" db="EMBL/GenBank/DDBJ databases">
        <authorList>
            <person name="Sun Q."/>
            <person name="Zhou Y."/>
        </authorList>
    </citation>
    <scope>NUCLEOTIDE SEQUENCE</scope>
    <source>
        <strain evidence="1">CGMCC 1.12195</strain>
    </source>
</reference>
<comment type="caution">
    <text evidence="1">The sequence shown here is derived from an EMBL/GenBank/DDBJ whole genome shotgun (WGS) entry which is preliminary data.</text>
</comment>
<gene>
    <name evidence="1" type="ORF">GCM10007415_41870</name>
</gene>
<evidence type="ECO:0000313" key="2">
    <source>
        <dbReference type="Proteomes" id="UP000660862"/>
    </source>
</evidence>
<name>A0A917MF55_9SPHI</name>
<reference evidence="1" key="1">
    <citation type="journal article" date="2014" name="Int. J. Syst. Evol. Microbiol.">
        <title>Complete genome sequence of Corynebacterium casei LMG S-19264T (=DSM 44701T), isolated from a smear-ripened cheese.</title>
        <authorList>
            <consortium name="US DOE Joint Genome Institute (JGI-PGF)"/>
            <person name="Walter F."/>
            <person name="Albersmeier A."/>
            <person name="Kalinowski J."/>
            <person name="Ruckert C."/>
        </authorList>
    </citation>
    <scope>NUCLEOTIDE SEQUENCE</scope>
    <source>
        <strain evidence="1">CGMCC 1.12195</strain>
    </source>
</reference>
<keyword evidence="2" id="KW-1185">Reference proteome</keyword>
<dbReference type="Proteomes" id="UP000660862">
    <property type="component" value="Unassembled WGS sequence"/>
</dbReference>
<accession>A0A917MF55</accession>